<dbReference type="SUPFAM" id="SSF81296">
    <property type="entry name" value="E set domains"/>
    <property type="match status" value="1"/>
</dbReference>
<organism evidence="4 5">
    <name type="scientific">Hyaloscypha bicolor E</name>
    <dbReference type="NCBI Taxonomy" id="1095630"/>
    <lineage>
        <taxon>Eukaryota</taxon>
        <taxon>Fungi</taxon>
        <taxon>Dikarya</taxon>
        <taxon>Ascomycota</taxon>
        <taxon>Pezizomycotina</taxon>
        <taxon>Leotiomycetes</taxon>
        <taxon>Helotiales</taxon>
        <taxon>Hyaloscyphaceae</taxon>
        <taxon>Hyaloscypha</taxon>
        <taxon>Hyaloscypha bicolor</taxon>
    </lineage>
</organism>
<dbReference type="InterPro" id="IPR014756">
    <property type="entry name" value="Ig_E-set"/>
</dbReference>
<dbReference type="GO" id="GO:0070086">
    <property type="term" value="P:ubiquitin-dependent endocytosis"/>
    <property type="evidence" value="ECO:0007669"/>
    <property type="project" value="TreeGrafter"/>
</dbReference>
<sequence>MVYSLRVFVEQRSDGEKLQPRLFIPGDRVVGKVVLTLTEDETVENIIIDLKGKCKTKIVRGSGQNRHTHRYELEFYTDRRLLFKGPFKMRADTYEYPFAFQLPESFTYTAGDFSDQNWSPEYSTMGTKPLPPTCLGPYGRHECEIYYRLTARVPKTFSDWEDKYHLNFSPPRTVPDPNPLLKANENNASTYHRHYRLTDDGTCRTLTTRESLKETFKHNAATNTVNFTLNAVAPIAIVIGRPYTIDLTLASPDEATGNIMPDFKLKAWALILKSRTDIRVPGLFSDHQQLLEDHIEINHGTLNIPILLNKSLRITGMFPKDRIYAPPTFDAWAVRRNYGLELKIDVECLGETSSFKVKWPHVFLYPVKMEGGVEEAIKAIESGTAQLGIEQQGGLPAYEGGSGSVVPQVEEQLPSYGHAMKGQAA</sequence>
<dbReference type="RefSeq" id="XP_024740365.1">
    <property type="nucleotide sequence ID" value="XM_024874227.1"/>
</dbReference>
<dbReference type="PANTHER" id="PTHR11188">
    <property type="entry name" value="ARRESTIN DOMAIN CONTAINING PROTEIN"/>
    <property type="match status" value="1"/>
</dbReference>
<dbReference type="CDD" id="cd22952">
    <property type="entry name" value="ART10-like"/>
    <property type="match status" value="1"/>
</dbReference>
<evidence type="ECO:0000313" key="4">
    <source>
        <dbReference type="EMBL" id="PMD63461.1"/>
    </source>
</evidence>
<accession>A0A2J6TKC7</accession>
<dbReference type="AlphaFoldDB" id="A0A2J6TKC7"/>
<dbReference type="GO" id="GO:0005829">
    <property type="term" value="C:cytosol"/>
    <property type="evidence" value="ECO:0007669"/>
    <property type="project" value="TreeGrafter"/>
</dbReference>
<reference evidence="4 5" key="1">
    <citation type="submission" date="2016-04" db="EMBL/GenBank/DDBJ databases">
        <title>A degradative enzymes factory behind the ericoid mycorrhizal symbiosis.</title>
        <authorList>
            <consortium name="DOE Joint Genome Institute"/>
            <person name="Martino E."/>
            <person name="Morin E."/>
            <person name="Grelet G."/>
            <person name="Kuo A."/>
            <person name="Kohler A."/>
            <person name="Daghino S."/>
            <person name="Barry K."/>
            <person name="Choi C."/>
            <person name="Cichocki N."/>
            <person name="Clum A."/>
            <person name="Copeland A."/>
            <person name="Hainaut M."/>
            <person name="Haridas S."/>
            <person name="Labutti K."/>
            <person name="Lindquist E."/>
            <person name="Lipzen A."/>
            <person name="Khouja H.-R."/>
            <person name="Murat C."/>
            <person name="Ohm R."/>
            <person name="Olson A."/>
            <person name="Spatafora J."/>
            <person name="Veneault-Fourrey C."/>
            <person name="Henrissat B."/>
            <person name="Grigoriev I."/>
            <person name="Martin F."/>
            <person name="Perotto S."/>
        </authorList>
    </citation>
    <scope>NUCLEOTIDE SEQUENCE [LARGE SCALE GENOMIC DNA]</scope>
    <source>
        <strain evidence="4 5">E</strain>
    </source>
</reference>
<comment type="subunit">
    <text evidence="2">Interacts with hulA.</text>
</comment>
<evidence type="ECO:0000256" key="2">
    <source>
        <dbReference type="ARBA" id="ARBA00038766"/>
    </source>
</evidence>
<dbReference type="InterPro" id="IPR014752">
    <property type="entry name" value="Arrestin-like_C"/>
</dbReference>
<dbReference type="InterPro" id="IPR050357">
    <property type="entry name" value="Arrestin_domain-protein"/>
</dbReference>
<dbReference type="Pfam" id="PF00339">
    <property type="entry name" value="Arrestin_N"/>
    <property type="match status" value="1"/>
</dbReference>
<comment type="similarity">
    <text evidence="1">Belongs to the arrestin family.</text>
</comment>
<protein>
    <recommendedName>
        <fullName evidence="3">Arrestin-like N-terminal domain-containing protein</fullName>
    </recommendedName>
</protein>
<proteinExistence type="inferred from homology"/>
<gene>
    <name evidence="4" type="ORF">K444DRAFT_522750</name>
</gene>
<dbReference type="GeneID" id="36582307"/>
<dbReference type="InParanoid" id="A0A2J6TKC7"/>
<dbReference type="EMBL" id="KZ613780">
    <property type="protein sequence ID" value="PMD63461.1"/>
    <property type="molecule type" value="Genomic_DNA"/>
</dbReference>
<dbReference type="GO" id="GO:0031625">
    <property type="term" value="F:ubiquitin protein ligase binding"/>
    <property type="evidence" value="ECO:0007669"/>
    <property type="project" value="TreeGrafter"/>
</dbReference>
<evidence type="ECO:0000313" key="5">
    <source>
        <dbReference type="Proteomes" id="UP000235371"/>
    </source>
</evidence>
<feature type="domain" description="Arrestin-like N-terminal" evidence="3">
    <location>
        <begin position="21"/>
        <end position="105"/>
    </location>
</feature>
<dbReference type="Proteomes" id="UP000235371">
    <property type="component" value="Unassembled WGS sequence"/>
</dbReference>
<evidence type="ECO:0000259" key="3">
    <source>
        <dbReference type="Pfam" id="PF00339"/>
    </source>
</evidence>
<evidence type="ECO:0000256" key="1">
    <source>
        <dbReference type="ARBA" id="ARBA00005298"/>
    </source>
</evidence>
<dbReference type="OrthoDB" id="2333384at2759"/>
<dbReference type="InterPro" id="IPR011021">
    <property type="entry name" value="Arrestin-like_N"/>
</dbReference>
<dbReference type="PANTHER" id="PTHR11188:SF17">
    <property type="entry name" value="FI21816P1"/>
    <property type="match status" value="1"/>
</dbReference>
<dbReference type="Gene3D" id="2.60.40.640">
    <property type="match status" value="1"/>
</dbReference>
<dbReference type="STRING" id="1095630.A0A2J6TKC7"/>
<dbReference type="GO" id="GO:0005886">
    <property type="term" value="C:plasma membrane"/>
    <property type="evidence" value="ECO:0007669"/>
    <property type="project" value="TreeGrafter"/>
</dbReference>
<keyword evidence="5" id="KW-1185">Reference proteome</keyword>
<name>A0A2J6TKC7_9HELO</name>
<dbReference type="GO" id="GO:0030674">
    <property type="term" value="F:protein-macromolecule adaptor activity"/>
    <property type="evidence" value="ECO:0007669"/>
    <property type="project" value="TreeGrafter"/>
</dbReference>